<keyword evidence="3" id="KW-1185">Reference proteome</keyword>
<accession>A0ABQ4D065</accession>
<comment type="caution">
    <text evidence="2">The sequence shown here is derived from an EMBL/GenBank/DDBJ whole genome shotgun (WGS) entry which is preliminary data.</text>
</comment>
<feature type="region of interest" description="Disordered" evidence="1">
    <location>
        <begin position="68"/>
        <end position="201"/>
    </location>
</feature>
<organism evidence="2 3">
    <name type="scientific">Asanoa siamensis</name>
    <dbReference type="NCBI Taxonomy" id="926357"/>
    <lineage>
        <taxon>Bacteria</taxon>
        <taxon>Bacillati</taxon>
        <taxon>Actinomycetota</taxon>
        <taxon>Actinomycetes</taxon>
        <taxon>Micromonosporales</taxon>
        <taxon>Micromonosporaceae</taxon>
        <taxon>Asanoa</taxon>
    </lineage>
</organism>
<evidence type="ECO:0000313" key="3">
    <source>
        <dbReference type="Proteomes" id="UP000604117"/>
    </source>
</evidence>
<reference evidence="2 3" key="1">
    <citation type="submission" date="2021-01" db="EMBL/GenBank/DDBJ databases">
        <title>Whole genome shotgun sequence of Asanoa siamensis NBRC 107932.</title>
        <authorList>
            <person name="Komaki H."/>
            <person name="Tamura T."/>
        </authorList>
    </citation>
    <scope>NUCLEOTIDE SEQUENCE [LARGE SCALE GENOMIC DNA]</scope>
    <source>
        <strain evidence="2 3">NBRC 107932</strain>
    </source>
</reference>
<proteinExistence type="predicted"/>
<dbReference type="EMBL" id="BONE01000073">
    <property type="protein sequence ID" value="GIF76915.1"/>
    <property type="molecule type" value="Genomic_DNA"/>
</dbReference>
<feature type="compositionally biased region" description="Acidic residues" evidence="1">
    <location>
        <begin position="184"/>
        <end position="198"/>
    </location>
</feature>
<evidence type="ECO:0000313" key="2">
    <source>
        <dbReference type="EMBL" id="GIF76915.1"/>
    </source>
</evidence>
<feature type="compositionally biased region" description="Low complexity" evidence="1">
    <location>
        <begin position="163"/>
        <end position="183"/>
    </location>
</feature>
<dbReference type="Proteomes" id="UP000604117">
    <property type="component" value="Unassembled WGS sequence"/>
</dbReference>
<sequence length="274" mass="28624">MIVASLVLILGAVTLLVLGLAGGSSVLLVISIAASLFAAVALVVGARQAAAARARTSYADDERFKRAGDEDDSRVFHHRSTARGSDPGRRRATAWGADETSVAVADPVVPPSVPNQGAYRSGEGTEYGRRRAAAATVDEPGGLVDDRTGQYDQGFADLRGDSAPQWPGQQQQPPPQQAYAAAAPDDDDDDDDDEDPPDEPAAQFVSAADAARVARMSAPVLVIDGRPRYHISGCVHLLGRESEPLPVSEAADLGFTPCSLCEPDSALLAGARRV</sequence>
<name>A0ABQ4D065_9ACTN</name>
<protein>
    <submittedName>
        <fullName evidence="2">Uncharacterized protein</fullName>
    </submittedName>
</protein>
<evidence type="ECO:0000256" key="1">
    <source>
        <dbReference type="SAM" id="MobiDB-lite"/>
    </source>
</evidence>
<gene>
    <name evidence="2" type="ORF">Asi02nite_64330</name>
</gene>